<evidence type="ECO:0000256" key="1">
    <source>
        <dbReference type="ARBA" id="ARBA00022737"/>
    </source>
</evidence>
<accession>A0AAE0XLH6</accession>
<keyword evidence="1" id="KW-0677">Repeat</keyword>
<name>A0AAE0XLH6_9PEZI</name>
<dbReference type="InterPro" id="IPR027417">
    <property type="entry name" value="P-loop_NTPase"/>
</dbReference>
<dbReference type="AlphaFoldDB" id="A0AAE0XLH6"/>
<evidence type="ECO:0000256" key="2">
    <source>
        <dbReference type="SAM" id="Coils"/>
    </source>
</evidence>
<keyword evidence="2" id="KW-0175">Coiled coil</keyword>
<reference evidence="5" key="1">
    <citation type="journal article" date="2023" name="Mol. Phylogenet. Evol.">
        <title>Genome-scale phylogeny and comparative genomics of the fungal order Sordariales.</title>
        <authorList>
            <person name="Hensen N."/>
            <person name="Bonometti L."/>
            <person name="Westerberg I."/>
            <person name="Brannstrom I.O."/>
            <person name="Guillou S."/>
            <person name="Cros-Aarteil S."/>
            <person name="Calhoun S."/>
            <person name="Haridas S."/>
            <person name="Kuo A."/>
            <person name="Mondo S."/>
            <person name="Pangilinan J."/>
            <person name="Riley R."/>
            <person name="LaButti K."/>
            <person name="Andreopoulos B."/>
            <person name="Lipzen A."/>
            <person name="Chen C."/>
            <person name="Yan M."/>
            <person name="Daum C."/>
            <person name="Ng V."/>
            <person name="Clum A."/>
            <person name="Steindorff A."/>
            <person name="Ohm R.A."/>
            <person name="Martin F."/>
            <person name="Silar P."/>
            <person name="Natvig D.O."/>
            <person name="Lalanne C."/>
            <person name="Gautier V."/>
            <person name="Ament-Velasquez S.L."/>
            <person name="Kruys A."/>
            <person name="Hutchinson M.I."/>
            <person name="Powell A.J."/>
            <person name="Barry K."/>
            <person name="Miller A.N."/>
            <person name="Grigoriev I.V."/>
            <person name="Debuchy R."/>
            <person name="Gladieux P."/>
            <person name="Hiltunen Thoren M."/>
            <person name="Johannesson H."/>
        </authorList>
    </citation>
    <scope>NUCLEOTIDE SEQUENCE</scope>
    <source>
        <strain evidence="5">CBS 314.62</strain>
    </source>
</reference>
<feature type="domain" description="Nephrocystin 3-like N-terminal" evidence="3">
    <location>
        <begin position="240"/>
        <end position="327"/>
    </location>
</feature>
<evidence type="ECO:0008006" key="7">
    <source>
        <dbReference type="Google" id="ProtNLM"/>
    </source>
</evidence>
<feature type="coiled-coil region" evidence="2">
    <location>
        <begin position="523"/>
        <end position="550"/>
    </location>
</feature>
<comment type="caution">
    <text evidence="5">The sequence shown here is derived from an EMBL/GenBank/DDBJ whole genome shotgun (WGS) entry which is preliminary data.</text>
</comment>
<dbReference type="Gene3D" id="3.40.50.300">
    <property type="entry name" value="P-loop containing nucleotide triphosphate hydrolases"/>
    <property type="match status" value="1"/>
</dbReference>
<sequence length="784" mass="86606">MDPLAVLSIAAAVAQFIDFTAGVISAGSGIFRSAKGAAADNLALEAVCSNLVALGDQLDIAIDARGLSHSARGLKQLSAQCKSDCNELLTLLDKVKVQVGSAGPQRLWKSIKAGLGTAWNARVIQDFEKRLERAQRLMVLHVGSFVSDQVASLDDTLRAMDRDSMRMQIDQSSKLDNISKGLQDLRLDLTTQSGADTGNLNAPKILQRVAPPQLPISAGSPPRYSRGTRPNVSLVFTSVLSDWLHSGSGIFWVFGRAGSGKSTLMKFLADEPGTCEALVQWAEPKQAVIVAHYFWSAGTPMQRSQHGLLQSLLSMVLSELNSALSAIAVHQGLPAKFCFIIDGLNEFEGDHFDLCAALSNLAQSPNFKLHSLPIDIYGYHDNEYRDPDYAIKWPVSLLSDSETARFLSRTRRQINARSNGLLEVRIERVEFLHRSVRDFLRTEEMHSYLVAKARPQFDAAHSIVRAQVAMIKSWDFTGHPTGDRTQERSMSMYGDQGSAVDRFKGSKRGQIINRINECFMHASRVKEQNLEQVAELLDELERSLEEMFLKGQAAFLCGECPPRLLVREQALLSMCYPYIARKLTMALPDDYFGIFKAPPLYVSSHLEEPPADTMIQLLLDHGLDPNEISTEIPESTPWLALVCCFHFVWDGRIVAVNVALRAGVYSAFLAKNADPNAVQPSDGVSTFGLYLLASLTEDPFFRESEAYLRTMDDFLDAVIEKLISRGFFDTVLYASKLMAAIRDSQEVLPAATMRLFINILFERGVHAVSSTGGFEVHLPTPEIA</sequence>
<dbReference type="PANTHER" id="PTHR10039">
    <property type="entry name" value="AMELOGENIN"/>
    <property type="match status" value="1"/>
</dbReference>
<dbReference type="Proteomes" id="UP001270362">
    <property type="component" value="Unassembled WGS sequence"/>
</dbReference>
<evidence type="ECO:0000313" key="6">
    <source>
        <dbReference type="Proteomes" id="UP001270362"/>
    </source>
</evidence>
<gene>
    <name evidence="5" type="ORF">B0T22DRAFT_478288</name>
</gene>
<organism evidence="5 6">
    <name type="scientific">Podospora appendiculata</name>
    <dbReference type="NCBI Taxonomy" id="314037"/>
    <lineage>
        <taxon>Eukaryota</taxon>
        <taxon>Fungi</taxon>
        <taxon>Dikarya</taxon>
        <taxon>Ascomycota</taxon>
        <taxon>Pezizomycotina</taxon>
        <taxon>Sordariomycetes</taxon>
        <taxon>Sordariomycetidae</taxon>
        <taxon>Sordariales</taxon>
        <taxon>Podosporaceae</taxon>
        <taxon>Podospora</taxon>
    </lineage>
</organism>
<evidence type="ECO:0000313" key="5">
    <source>
        <dbReference type="EMBL" id="KAK3695658.1"/>
    </source>
</evidence>
<keyword evidence="6" id="KW-1185">Reference proteome</keyword>
<evidence type="ECO:0000259" key="3">
    <source>
        <dbReference type="Pfam" id="PF24883"/>
    </source>
</evidence>
<dbReference type="PANTHER" id="PTHR10039:SF5">
    <property type="entry name" value="NACHT DOMAIN-CONTAINING PROTEIN"/>
    <property type="match status" value="1"/>
</dbReference>
<protein>
    <recommendedName>
        <fullName evidence="7">NACHT domain-containing protein</fullName>
    </recommendedName>
</protein>
<dbReference type="Pfam" id="PF24883">
    <property type="entry name" value="NPHP3_N"/>
    <property type="match status" value="1"/>
</dbReference>
<dbReference type="InterPro" id="IPR056884">
    <property type="entry name" value="NPHP3-like_N"/>
</dbReference>
<proteinExistence type="predicted"/>
<reference evidence="5" key="2">
    <citation type="submission" date="2023-06" db="EMBL/GenBank/DDBJ databases">
        <authorList>
            <consortium name="Lawrence Berkeley National Laboratory"/>
            <person name="Haridas S."/>
            <person name="Hensen N."/>
            <person name="Bonometti L."/>
            <person name="Westerberg I."/>
            <person name="Brannstrom I.O."/>
            <person name="Guillou S."/>
            <person name="Cros-Aarteil S."/>
            <person name="Calhoun S."/>
            <person name="Kuo A."/>
            <person name="Mondo S."/>
            <person name="Pangilinan J."/>
            <person name="Riley R."/>
            <person name="Labutti K."/>
            <person name="Andreopoulos B."/>
            <person name="Lipzen A."/>
            <person name="Chen C."/>
            <person name="Yanf M."/>
            <person name="Daum C."/>
            <person name="Ng V."/>
            <person name="Clum A."/>
            <person name="Steindorff A."/>
            <person name="Ohm R."/>
            <person name="Martin F."/>
            <person name="Silar P."/>
            <person name="Natvig D."/>
            <person name="Lalanne C."/>
            <person name="Gautier V."/>
            <person name="Ament-Velasquez S.L."/>
            <person name="Kruys A."/>
            <person name="Hutchinson M.I."/>
            <person name="Powell A.J."/>
            <person name="Barry K."/>
            <person name="Miller A.N."/>
            <person name="Grigoriev I.V."/>
            <person name="Debuchy R."/>
            <person name="Gladieux P."/>
            <person name="Thoren M.H."/>
            <person name="Johannesson H."/>
        </authorList>
    </citation>
    <scope>NUCLEOTIDE SEQUENCE</scope>
    <source>
        <strain evidence="5">CBS 314.62</strain>
    </source>
</reference>
<dbReference type="InterPro" id="IPR056693">
    <property type="entry name" value="DUF7791"/>
</dbReference>
<dbReference type="Pfam" id="PF25053">
    <property type="entry name" value="DUF7791"/>
    <property type="match status" value="1"/>
</dbReference>
<dbReference type="EMBL" id="JAULSO010000001">
    <property type="protein sequence ID" value="KAK3695658.1"/>
    <property type="molecule type" value="Genomic_DNA"/>
</dbReference>
<evidence type="ECO:0000259" key="4">
    <source>
        <dbReference type="Pfam" id="PF25053"/>
    </source>
</evidence>
<feature type="domain" description="DUF7791" evidence="4">
    <location>
        <begin position="370"/>
        <end position="478"/>
    </location>
</feature>